<protein>
    <submittedName>
        <fullName evidence="2">Uncharacterized protein</fullName>
    </submittedName>
</protein>
<feature type="region of interest" description="Disordered" evidence="1">
    <location>
        <begin position="178"/>
        <end position="203"/>
    </location>
</feature>
<accession>A0A6M3KJP9</accession>
<organism evidence="2">
    <name type="scientific">viral metagenome</name>
    <dbReference type="NCBI Taxonomy" id="1070528"/>
    <lineage>
        <taxon>unclassified sequences</taxon>
        <taxon>metagenomes</taxon>
        <taxon>organismal metagenomes</taxon>
    </lineage>
</organism>
<evidence type="ECO:0000313" key="2">
    <source>
        <dbReference type="EMBL" id="QJA81628.1"/>
    </source>
</evidence>
<evidence type="ECO:0000256" key="1">
    <source>
        <dbReference type="SAM" id="MobiDB-lite"/>
    </source>
</evidence>
<name>A0A6M3KJP9_9ZZZZ</name>
<dbReference type="EMBL" id="MT142598">
    <property type="protein sequence ID" value="QJA85846.1"/>
    <property type="molecule type" value="Genomic_DNA"/>
</dbReference>
<dbReference type="EMBL" id="MT142465">
    <property type="protein sequence ID" value="QJA81628.1"/>
    <property type="molecule type" value="Genomic_DNA"/>
</dbReference>
<proteinExistence type="predicted"/>
<evidence type="ECO:0000313" key="3">
    <source>
        <dbReference type="EMBL" id="QJA85846.1"/>
    </source>
</evidence>
<feature type="compositionally biased region" description="Pro residues" evidence="1">
    <location>
        <begin position="192"/>
        <end position="203"/>
    </location>
</feature>
<reference evidence="2" key="1">
    <citation type="submission" date="2020-03" db="EMBL/GenBank/DDBJ databases">
        <title>The deep terrestrial virosphere.</title>
        <authorList>
            <person name="Holmfeldt K."/>
            <person name="Nilsson E."/>
            <person name="Simone D."/>
            <person name="Lopez-Fernandez M."/>
            <person name="Wu X."/>
            <person name="de Brujin I."/>
            <person name="Lundin D."/>
            <person name="Andersson A."/>
            <person name="Bertilsson S."/>
            <person name="Dopson M."/>
        </authorList>
    </citation>
    <scope>NUCLEOTIDE SEQUENCE</scope>
    <source>
        <strain evidence="2">MM415A00504</strain>
        <strain evidence="3">MM415B02169</strain>
    </source>
</reference>
<sequence length="203" mass="22908">MSGWQDDKAWSDRFIPNMKAILGWCLFAEADLAEDQLRNTDLIVFQARAFRVGCRVRRHEFLAKYPNDITIRASRPGADTEVDKMLSGWGDFFLYGFSDEAERRLKKWVLCDLAELRKFFVGHMRQHEGALPGQIRANGDGSSEFLVLSQDQLPAAVRFKTSDDLARERAMTFAQPAHPADITAYPATRSPGSPPCPPTTYPP</sequence>
<gene>
    <name evidence="2" type="ORF">MM415A00504_0028</name>
    <name evidence="3" type="ORF">MM415B02169_0018</name>
</gene>
<dbReference type="AlphaFoldDB" id="A0A6M3KJP9"/>